<protein>
    <submittedName>
        <fullName evidence="1">Uncharacterized protein</fullName>
    </submittedName>
</protein>
<reference evidence="1 2" key="1">
    <citation type="submission" date="2023-08" db="EMBL/GenBank/DDBJ databases">
        <title>Comparative genomics and taxonomic characterization of three novel marine species of genus Marivirga.</title>
        <authorList>
            <person name="Muhammad N."/>
            <person name="Kim S.-G."/>
        </authorList>
    </citation>
    <scope>NUCLEOTIDE SEQUENCE [LARGE SCALE GENOMIC DNA]</scope>
    <source>
        <strain evidence="1 2">BDSF4-3</strain>
    </source>
</reference>
<name>A0AA49GAW1_9BACT</name>
<dbReference type="KEGG" id="msaa:QYS49_07585"/>
<organism evidence="1 2">
    <name type="scientific">Marivirga salinarum</name>
    <dbReference type="NCBI Taxonomy" id="3059078"/>
    <lineage>
        <taxon>Bacteria</taxon>
        <taxon>Pseudomonadati</taxon>
        <taxon>Bacteroidota</taxon>
        <taxon>Cytophagia</taxon>
        <taxon>Cytophagales</taxon>
        <taxon>Marivirgaceae</taxon>
        <taxon>Marivirga</taxon>
    </lineage>
</organism>
<proteinExistence type="predicted"/>
<dbReference type="Proteomes" id="UP001230496">
    <property type="component" value="Chromosome"/>
</dbReference>
<gene>
    <name evidence="1" type="ORF">QYS49_07585</name>
</gene>
<sequence>MCGFKDLSLYLDRNTAISEMSHLRRVLIKYGPRFNDKGYFHRYVYMSNRDETITKALIELDSGDLELIDLRSVKFLDRPER</sequence>
<accession>A0AA49GAW1</accession>
<keyword evidence="2" id="KW-1185">Reference proteome</keyword>
<dbReference type="RefSeq" id="WP_308349911.1">
    <property type="nucleotide sequence ID" value="NZ_CP129971.1"/>
</dbReference>
<evidence type="ECO:0000313" key="2">
    <source>
        <dbReference type="Proteomes" id="UP001230496"/>
    </source>
</evidence>
<dbReference type="EMBL" id="CP129971">
    <property type="protein sequence ID" value="WKK77074.1"/>
    <property type="molecule type" value="Genomic_DNA"/>
</dbReference>
<dbReference type="AlphaFoldDB" id="A0AA49GAW1"/>
<evidence type="ECO:0000313" key="1">
    <source>
        <dbReference type="EMBL" id="WKK77074.1"/>
    </source>
</evidence>